<name>A0A316G802_9RHOB</name>
<dbReference type="AlphaFoldDB" id="A0A316G802"/>
<evidence type="ECO:0000313" key="1">
    <source>
        <dbReference type="EMBL" id="PWK57091.1"/>
    </source>
</evidence>
<evidence type="ECO:0000313" key="2">
    <source>
        <dbReference type="Proteomes" id="UP000245390"/>
    </source>
</evidence>
<dbReference type="RefSeq" id="WP_164721518.1">
    <property type="nucleotide sequence ID" value="NZ_CP034588.1"/>
</dbReference>
<dbReference type="Proteomes" id="UP000245390">
    <property type="component" value="Unassembled WGS sequence"/>
</dbReference>
<sequence>MTQHDTKRDETQTRIDLAAAIRLSCRYGWHEGVANHSAAVSADARKIPGSLFHAVVETAGVER</sequence>
<reference evidence="1 2" key="1">
    <citation type="submission" date="2018-05" db="EMBL/GenBank/DDBJ databases">
        <title>Genomic Encyclopedia of Type Strains, Phase IV (KMG-IV): sequencing the most valuable type-strain genomes for metagenomic binning, comparative biology and taxonomic classification.</title>
        <authorList>
            <person name="Goeker M."/>
        </authorList>
    </citation>
    <scope>NUCLEOTIDE SEQUENCE [LARGE SCALE GENOMIC DNA]</scope>
    <source>
        <strain evidence="1 2">DSM 103371</strain>
    </source>
</reference>
<protein>
    <submittedName>
        <fullName evidence="1">Uncharacterized protein</fullName>
    </submittedName>
</protein>
<organism evidence="1 2">
    <name type="scientific">Silicimonas algicola</name>
    <dbReference type="NCBI Taxonomy" id="1826607"/>
    <lineage>
        <taxon>Bacteria</taxon>
        <taxon>Pseudomonadati</taxon>
        <taxon>Pseudomonadota</taxon>
        <taxon>Alphaproteobacteria</taxon>
        <taxon>Rhodobacterales</taxon>
        <taxon>Paracoccaceae</taxon>
    </lineage>
</organism>
<proteinExistence type="predicted"/>
<dbReference type="EMBL" id="QGGV01000003">
    <property type="protein sequence ID" value="PWK57091.1"/>
    <property type="molecule type" value="Genomic_DNA"/>
</dbReference>
<comment type="caution">
    <text evidence="1">The sequence shown here is derived from an EMBL/GenBank/DDBJ whole genome shotgun (WGS) entry which is preliminary data.</text>
</comment>
<gene>
    <name evidence="1" type="ORF">C8D95_103329</name>
</gene>
<keyword evidence="2" id="KW-1185">Reference proteome</keyword>
<accession>A0A316G802</accession>